<accession>A0A9D3S4U4</accession>
<reference evidence="1" key="1">
    <citation type="submission" date="2021-01" db="EMBL/GenBank/DDBJ databases">
        <title>A chromosome-scale assembly of European eel, Anguilla anguilla.</title>
        <authorList>
            <person name="Henkel C."/>
            <person name="Jong-Raadsen S.A."/>
            <person name="Dufour S."/>
            <person name="Weltzien F.-A."/>
            <person name="Palstra A.P."/>
            <person name="Pelster B."/>
            <person name="Spaink H.P."/>
            <person name="Van Den Thillart G.E."/>
            <person name="Jansen H."/>
            <person name="Zahm M."/>
            <person name="Klopp C."/>
            <person name="Cedric C."/>
            <person name="Louis A."/>
            <person name="Berthelot C."/>
            <person name="Parey E."/>
            <person name="Roest Crollius H."/>
            <person name="Montfort J."/>
            <person name="Robinson-Rechavi M."/>
            <person name="Bucao C."/>
            <person name="Bouchez O."/>
            <person name="Gislard M."/>
            <person name="Lluch J."/>
            <person name="Milhes M."/>
            <person name="Lampietro C."/>
            <person name="Lopez Roques C."/>
            <person name="Donnadieu C."/>
            <person name="Braasch I."/>
            <person name="Desvignes T."/>
            <person name="Postlethwait J."/>
            <person name="Bobe J."/>
            <person name="Guiguen Y."/>
            <person name="Dirks R."/>
        </authorList>
    </citation>
    <scope>NUCLEOTIDE SEQUENCE</scope>
    <source>
        <strain evidence="1">Tag_6206</strain>
        <tissue evidence="1">Liver</tissue>
    </source>
</reference>
<gene>
    <name evidence="1" type="ORF">ANANG_G00042950</name>
</gene>
<dbReference type="Proteomes" id="UP001044222">
    <property type="component" value="Unassembled WGS sequence"/>
</dbReference>
<protein>
    <recommendedName>
        <fullName evidence="3">Cyclin N-terminal domain-containing protein</fullName>
    </recommendedName>
</protein>
<dbReference type="AlphaFoldDB" id="A0A9D3S4U4"/>
<dbReference type="PANTHER" id="PTHR21615:SF2">
    <property type="entry name" value="CYCLIN N-TERMINAL DOMAIN-CONTAINING PROTEIN 1"/>
    <property type="match status" value="1"/>
</dbReference>
<evidence type="ECO:0000313" key="1">
    <source>
        <dbReference type="EMBL" id="KAG5854910.1"/>
    </source>
</evidence>
<proteinExistence type="predicted"/>
<comment type="caution">
    <text evidence="1">The sequence shown here is derived from an EMBL/GenBank/DDBJ whole genome shotgun (WGS) entry which is preliminary data.</text>
</comment>
<dbReference type="PANTHER" id="PTHR21615">
    <property type="entry name" value="CYCLIN N-TERMINAL DOMAIN-CONTAINING PROTEIN 1"/>
    <property type="match status" value="1"/>
</dbReference>
<name>A0A9D3S4U4_ANGAN</name>
<dbReference type="GO" id="GO:0007131">
    <property type="term" value="P:reciprocal meiotic recombination"/>
    <property type="evidence" value="ECO:0007669"/>
    <property type="project" value="TreeGrafter"/>
</dbReference>
<organism evidence="1 2">
    <name type="scientific">Anguilla anguilla</name>
    <name type="common">European freshwater eel</name>
    <name type="synonym">Muraena anguilla</name>
    <dbReference type="NCBI Taxonomy" id="7936"/>
    <lineage>
        <taxon>Eukaryota</taxon>
        <taxon>Metazoa</taxon>
        <taxon>Chordata</taxon>
        <taxon>Craniata</taxon>
        <taxon>Vertebrata</taxon>
        <taxon>Euteleostomi</taxon>
        <taxon>Actinopterygii</taxon>
        <taxon>Neopterygii</taxon>
        <taxon>Teleostei</taxon>
        <taxon>Anguilliformes</taxon>
        <taxon>Anguillidae</taxon>
        <taxon>Anguilla</taxon>
    </lineage>
</organism>
<evidence type="ECO:0008006" key="3">
    <source>
        <dbReference type="Google" id="ProtNLM"/>
    </source>
</evidence>
<sequence>MCVFLICEELKLDSLAGYQAIEILERFMIKHLDHLFCTYGSAGDDDSGRSVADYIFIRLSQKFSLLIISCIQLASKLTLHSNVIDNNTAVKFLKSIGLSYSKDTLLESELLVLKTLNFSISVPNPLMYVETLLEVLGYNDASAPVSQLYAVCHCLLRCAYLQRKPIYHSLLVSATKCASPSQEQRVKFAEVTEDFMLLSVGVIAAGAFILNVASWEQVVEELNYITGISAQSIMEFAYVMLSHIVKNEFVQVT</sequence>
<dbReference type="CDD" id="cd20541">
    <property type="entry name" value="CYCLIN_CNTD1"/>
    <property type="match status" value="1"/>
</dbReference>
<dbReference type="GO" id="GO:0035861">
    <property type="term" value="C:site of double-strand break"/>
    <property type="evidence" value="ECO:0007669"/>
    <property type="project" value="TreeGrafter"/>
</dbReference>
<dbReference type="EMBL" id="JAFIRN010000002">
    <property type="protein sequence ID" value="KAG5854910.1"/>
    <property type="molecule type" value="Genomic_DNA"/>
</dbReference>
<dbReference type="Gene3D" id="1.10.472.10">
    <property type="entry name" value="Cyclin-like"/>
    <property type="match status" value="1"/>
</dbReference>
<dbReference type="InterPro" id="IPR036915">
    <property type="entry name" value="Cyclin-like_sf"/>
</dbReference>
<dbReference type="SUPFAM" id="SSF47954">
    <property type="entry name" value="Cyclin-like"/>
    <property type="match status" value="1"/>
</dbReference>
<keyword evidence="2" id="KW-1185">Reference proteome</keyword>
<evidence type="ECO:0000313" key="2">
    <source>
        <dbReference type="Proteomes" id="UP001044222"/>
    </source>
</evidence>